<keyword evidence="3" id="KW-0560">Oxidoreductase</keyword>
<dbReference type="AlphaFoldDB" id="A0A6H1P2P1"/>
<dbReference type="Pfam" id="PF03358">
    <property type="entry name" value="FMN_red"/>
    <property type="match status" value="1"/>
</dbReference>
<dbReference type="SUPFAM" id="SSF52218">
    <property type="entry name" value="Flavoproteins"/>
    <property type="match status" value="1"/>
</dbReference>
<evidence type="ECO:0000256" key="1">
    <source>
        <dbReference type="ARBA" id="ARBA00022630"/>
    </source>
</evidence>
<dbReference type="InterPro" id="IPR029039">
    <property type="entry name" value="Flavoprotein-like_sf"/>
</dbReference>
<dbReference type="PANTHER" id="PTHR43408">
    <property type="entry name" value="FMN REDUCTASE (NADPH)"/>
    <property type="match status" value="1"/>
</dbReference>
<evidence type="ECO:0000256" key="3">
    <source>
        <dbReference type="ARBA" id="ARBA00023002"/>
    </source>
</evidence>
<accession>A0A6H1P2P1</accession>
<reference evidence="5 6" key="1">
    <citation type="submission" date="2020-04" db="EMBL/GenBank/DDBJ databases">
        <title>Genome-Wide Identification of 5-Methylcytosine Sites in Bacterial Genomes By High-Throughput Sequencing of MspJI Restriction Fragments.</title>
        <authorList>
            <person name="Wu V."/>
        </authorList>
    </citation>
    <scope>NUCLEOTIDE SEQUENCE [LARGE SCALE GENOMIC DNA]</scope>
    <source>
        <strain evidence="5 6">S2</strain>
    </source>
</reference>
<evidence type="ECO:0000256" key="2">
    <source>
        <dbReference type="ARBA" id="ARBA00022643"/>
    </source>
</evidence>
<reference evidence="5 6" key="2">
    <citation type="submission" date="2020-04" db="EMBL/GenBank/DDBJ databases">
        <authorList>
            <person name="Fomenkov A."/>
            <person name="Anton B.P."/>
            <person name="Roberts R.J."/>
        </authorList>
    </citation>
    <scope>NUCLEOTIDE SEQUENCE [LARGE SCALE GENOMIC DNA]</scope>
    <source>
        <strain evidence="5 6">S2</strain>
    </source>
</reference>
<proteinExistence type="predicted"/>
<dbReference type="InterPro" id="IPR005025">
    <property type="entry name" value="FMN_Rdtase-like_dom"/>
</dbReference>
<keyword evidence="2" id="KW-0288">FMN</keyword>
<evidence type="ECO:0000259" key="4">
    <source>
        <dbReference type="Pfam" id="PF03358"/>
    </source>
</evidence>
<dbReference type="GO" id="GO:0016491">
    <property type="term" value="F:oxidoreductase activity"/>
    <property type="evidence" value="ECO:0007669"/>
    <property type="project" value="UniProtKB-KW"/>
</dbReference>
<protein>
    <submittedName>
        <fullName evidence="5">NAD(P)H-dependent oxidoreductase</fullName>
    </submittedName>
</protein>
<dbReference type="EMBL" id="CP051128">
    <property type="protein sequence ID" value="QIZ07829.1"/>
    <property type="molecule type" value="Genomic_DNA"/>
</dbReference>
<organism evidence="5 6">
    <name type="scientific">Priestia megaterium</name>
    <name type="common">Bacillus megaterium</name>
    <dbReference type="NCBI Taxonomy" id="1404"/>
    <lineage>
        <taxon>Bacteria</taxon>
        <taxon>Bacillati</taxon>
        <taxon>Bacillota</taxon>
        <taxon>Bacilli</taxon>
        <taxon>Bacillales</taxon>
        <taxon>Bacillaceae</taxon>
        <taxon>Priestia</taxon>
    </lineage>
</organism>
<evidence type="ECO:0000313" key="6">
    <source>
        <dbReference type="Proteomes" id="UP000501868"/>
    </source>
</evidence>
<dbReference type="Proteomes" id="UP000501868">
    <property type="component" value="Chromosome"/>
</dbReference>
<dbReference type="Gene3D" id="3.40.50.360">
    <property type="match status" value="1"/>
</dbReference>
<keyword evidence="1" id="KW-0285">Flavoprotein</keyword>
<sequence>MKLLGISGTIIGAKTSIVVQKVLEEVKKHNPNVEVELLDLRDYDVQFCDGRNPSAYTGDTKKVLDIVNSADFYIIGTPIFQGSLAGPLKNLFDLINPKDIRNKVIGFVATGGTYQHFLVIENQLKPIAGFFRAFVAPSYVYVNNDHFNKENEIIDSEVLTRITALAKEVVFMQEALKSTEEKFATING</sequence>
<dbReference type="InterPro" id="IPR051814">
    <property type="entry name" value="NAD(P)H-dep_FMN_reductase"/>
</dbReference>
<name>A0A6H1P2P1_PRIMG</name>
<feature type="domain" description="NADPH-dependent FMN reductase-like" evidence="4">
    <location>
        <begin position="1"/>
        <end position="146"/>
    </location>
</feature>
<evidence type="ECO:0000313" key="5">
    <source>
        <dbReference type="EMBL" id="QIZ07829.1"/>
    </source>
</evidence>
<dbReference type="PANTHER" id="PTHR43408:SF2">
    <property type="entry name" value="FMN REDUCTASE (NADPH)"/>
    <property type="match status" value="1"/>
</dbReference>
<gene>
    <name evidence="5" type="ORF">HFZ78_14775</name>
</gene>